<evidence type="ECO:0000313" key="2">
    <source>
        <dbReference type="Proteomes" id="UP001139451"/>
    </source>
</evidence>
<keyword evidence="2" id="KW-1185">Reference proteome</keyword>
<dbReference type="PROSITE" id="PS51257">
    <property type="entry name" value="PROKAR_LIPOPROTEIN"/>
    <property type="match status" value="1"/>
</dbReference>
<proteinExistence type="predicted"/>
<dbReference type="RefSeq" id="WP_254292582.1">
    <property type="nucleotide sequence ID" value="NZ_JAMLDX010000005.1"/>
</dbReference>
<dbReference type="AlphaFoldDB" id="A0A9X2KL62"/>
<comment type="caution">
    <text evidence="1">The sequence shown here is derived from an EMBL/GenBank/DDBJ whole genome shotgun (WGS) entry which is preliminary data.</text>
</comment>
<dbReference type="EMBL" id="JAMLDX010000005">
    <property type="protein sequence ID" value="MCP3730450.1"/>
    <property type="molecule type" value="Genomic_DNA"/>
</dbReference>
<evidence type="ECO:0000313" key="1">
    <source>
        <dbReference type="EMBL" id="MCP3730450.1"/>
    </source>
</evidence>
<sequence length="112" mass="11811">MRRLLVLACVGALLTACTTGPPPKLAVDPVAIDAKIEKAAQRFEAVKGFAELLLPFVGDTMQANVRAGIRVVETAIAAARAASDSASRLAEIDRARRETERIAGFVGVPPDQ</sequence>
<dbReference type="Proteomes" id="UP001139451">
    <property type="component" value="Unassembled WGS sequence"/>
</dbReference>
<name>A0A9X2KL62_9SPHN</name>
<gene>
    <name evidence="1" type="ORF">M9978_08410</name>
</gene>
<protein>
    <recommendedName>
        <fullName evidence="3">Lipoprotein</fullName>
    </recommendedName>
</protein>
<accession>A0A9X2KL62</accession>
<reference evidence="1" key="1">
    <citation type="submission" date="2022-05" db="EMBL/GenBank/DDBJ databases">
        <title>Sphingomonas sp. strain MG17 Genome sequencing and assembly.</title>
        <authorList>
            <person name="Kim I."/>
        </authorList>
    </citation>
    <scope>NUCLEOTIDE SEQUENCE</scope>
    <source>
        <strain evidence="1">MG17</strain>
    </source>
</reference>
<organism evidence="1 2">
    <name type="scientific">Sphingomonas tagetis</name>
    <dbReference type="NCBI Taxonomy" id="2949092"/>
    <lineage>
        <taxon>Bacteria</taxon>
        <taxon>Pseudomonadati</taxon>
        <taxon>Pseudomonadota</taxon>
        <taxon>Alphaproteobacteria</taxon>
        <taxon>Sphingomonadales</taxon>
        <taxon>Sphingomonadaceae</taxon>
        <taxon>Sphingomonas</taxon>
    </lineage>
</organism>
<evidence type="ECO:0008006" key="3">
    <source>
        <dbReference type="Google" id="ProtNLM"/>
    </source>
</evidence>